<keyword evidence="6 8" id="KW-0472">Membrane</keyword>
<dbReference type="Proteomes" id="UP000195437">
    <property type="component" value="Chromosome"/>
</dbReference>
<dbReference type="InterPro" id="IPR004254">
    <property type="entry name" value="AdipoR/HlyIII-related"/>
</dbReference>
<dbReference type="KEGG" id="tum:CBW65_14360"/>
<feature type="transmembrane region" description="Helical" evidence="8">
    <location>
        <begin position="104"/>
        <end position="123"/>
    </location>
</feature>
<reference evidence="10" key="1">
    <citation type="submission" date="2017-05" db="EMBL/GenBank/DDBJ databases">
        <authorList>
            <person name="Sung H."/>
        </authorList>
    </citation>
    <scope>NUCLEOTIDE SEQUENCE [LARGE SCALE GENOMIC DNA]</scope>
    <source>
        <strain evidence="10">AR23208</strain>
    </source>
</reference>
<keyword evidence="5 8" id="KW-1133">Transmembrane helix</keyword>
<dbReference type="PANTHER" id="PTHR20855">
    <property type="entry name" value="ADIPOR/PROGESTIN RECEPTOR-RELATED"/>
    <property type="match status" value="1"/>
</dbReference>
<keyword evidence="7" id="KW-0479">Metal-binding</keyword>
<accession>A0A1Y0INH3</accession>
<feature type="transmembrane region" description="Helical" evidence="8">
    <location>
        <begin position="44"/>
        <end position="63"/>
    </location>
</feature>
<organism evidence="9 10">
    <name type="scientific">Tumebacillus avium</name>
    <dbReference type="NCBI Taxonomy" id="1903704"/>
    <lineage>
        <taxon>Bacteria</taxon>
        <taxon>Bacillati</taxon>
        <taxon>Bacillota</taxon>
        <taxon>Bacilli</taxon>
        <taxon>Bacillales</taxon>
        <taxon>Alicyclobacillaceae</taxon>
        <taxon>Tumebacillus</taxon>
    </lineage>
</organism>
<dbReference type="GO" id="GO:0005886">
    <property type="term" value="C:plasma membrane"/>
    <property type="evidence" value="ECO:0007669"/>
    <property type="project" value="UniProtKB-SubCell"/>
</dbReference>
<feature type="transmembrane region" description="Helical" evidence="8">
    <location>
        <begin position="129"/>
        <end position="150"/>
    </location>
</feature>
<dbReference type="GO" id="GO:0140911">
    <property type="term" value="F:pore-forming activity"/>
    <property type="evidence" value="ECO:0007669"/>
    <property type="project" value="InterPro"/>
</dbReference>
<dbReference type="EMBL" id="CP021434">
    <property type="protein sequence ID" value="ARU62057.1"/>
    <property type="molecule type" value="Genomic_DNA"/>
</dbReference>
<dbReference type="GO" id="GO:0046872">
    <property type="term" value="F:metal ion binding"/>
    <property type="evidence" value="ECO:0007669"/>
    <property type="project" value="UniProtKB-KW"/>
</dbReference>
<dbReference type="OrthoDB" id="9813689at2"/>
<dbReference type="RefSeq" id="WP_087457422.1">
    <property type="nucleotide sequence ID" value="NZ_CP021434.1"/>
</dbReference>
<evidence type="ECO:0000256" key="1">
    <source>
        <dbReference type="ARBA" id="ARBA00004651"/>
    </source>
</evidence>
<sequence>MWFLRFREPVNTWTHLVTCLAAVVGMVLLIVWSRESAAKVSVMVIYGVSLIVLFMASAVYHAVRSTPEKILALKKFDHMAIYLLIAGTYTPVFAFGLDGAWRITMLAVVWGLALAGMALKLFYINAPRYFSTLLYVGLGWIAVVPFVKLVETLPMGAIWMMLAGGIAYTVGAVIYATKWFDWIPGKFGFHEIFHLWVSAGATLHFLMVARYIAI</sequence>
<evidence type="ECO:0000256" key="2">
    <source>
        <dbReference type="ARBA" id="ARBA00008488"/>
    </source>
</evidence>
<feature type="binding site" evidence="7">
    <location>
        <position position="61"/>
    </location>
    <ligand>
        <name>Zn(2+)</name>
        <dbReference type="ChEBI" id="CHEBI:29105"/>
    </ligand>
</feature>
<evidence type="ECO:0000256" key="8">
    <source>
        <dbReference type="SAM" id="Phobius"/>
    </source>
</evidence>
<feature type="binding site" evidence="7">
    <location>
        <position position="190"/>
    </location>
    <ligand>
        <name>Zn(2+)</name>
        <dbReference type="ChEBI" id="CHEBI:29105"/>
    </ligand>
</feature>
<dbReference type="InterPro" id="IPR005744">
    <property type="entry name" value="Hy-lIII"/>
</dbReference>
<evidence type="ECO:0000256" key="4">
    <source>
        <dbReference type="ARBA" id="ARBA00022692"/>
    </source>
</evidence>
<comment type="subcellular location">
    <subcellularLocation>
        <location evidence="1">Cell membrane</location>
        <topology evidence="1">Multi-pass membrane protein</topology>
    </subcellularLocation>
</comment>
<feature type="transmembrane region" description="Helical" evidence="8">
    <location>
        <begin position="192"/>
        <end position="213"/>
    </location>
</feature>
<feature type="transmembrane region" description="Helical" evidence="8">
    <location>
        <begin position="157"/>
        <end position="180"/>
    </location>
</feature>
<dbReference type="AlphaFoldDB" id="A0A1Y0INH3"/>
<feature type="transmembrane region" description="Helical" evidence="8">
    <location>
        <begin position="12"/>
        <end position="32"/>
    </location>
</feature>
<dbReference type="Pfam" id="PF03006">
    <property type="entry name" value="HlyIII"/>
    <property type="match status" value="1"/>
</dbReference>
<keyword evidence="4 8" id="KW-0812">Transmembrane</keyword>
<dbReference type="PANTHER" id="PTHR20855:SF3">
    <property type="entry name" value="LD03007P"/>
    <property type="match status" value="1"/>
</dbReference>
<evidence type="ECO:0000256" key="3">
    <source>
        <dbReference type="ARBA" id="ARBA00022475"/>
    </source>
</evidence>
<evidence type="ECO:0000256" key="6">
    <source>
        <dbReference type="ARBA" id="ARBA00023136"/>
    </source>
</evidence>
<evidence type="ECO:0000313" key="10">
    <source>
        <dbReference type="Proteomes" id="UP000195437"/>
    </source>
</evidence>
<dbReference type="NCBIfam" id="TIGR01065">
    <property type="entry name" value="hlyIII"/>
    <property type="match status" value="1"/>
</dbReference>
<gene>
    <name evidence="9" type="ORF">CBW65_14360</name>
</gene>
<name>A0A1Y0INH3_9BACL</name>
<comment type="similarity">
    <text evidence="2">Belongs to the UPF0073 (Hly-III) family.</text>
</comment>
<evidence type="ECO:0000256" key="7">
    <source>
        <dbReference type="PIRSR" id="PIRSR604254-1"/>
    </source>
</evidence>
<feature type="binding site" evidence="7">
    <location>
        <position position="194"/>
    </location>
    <ligand>
        <name>Zn(2+)</name>
        <dbReference type="ChEBI" id="CHEBI:29105"/>
    </ligand>
</feature>
<keyword evidence="7" id="KW-0862">Zinc</keyword>
<keyword evidence="10" id="KW-1185">Reference proteome</keyword>
<protein>
    <submittedName>
        <fullName evidence="9">Hemolysin III family channel protein</fullName>
    </submittedName>
</protein>
<proteinExistence type="inferred from homology"/>
<feature type="transmembrane region" description="Helical" evidence="8">
    <location>
        <begin position="79"/>
        <end position="97"/>
    </location>
</feature>
<evidence type="ECO:0000256" key="5">
    <source>
        <dbReference type="ARBA" id="ARBA00022989"/>
    </source>
</evidence>
<keyword evidence="3" id="KW-1003">Cell membrane</keyword>
<evidence type="ECO:0000313" key="9">
    <source>
        <dbReference type="EMBL" id="ARU62057.1"/>
    </source>
</evidence>